<protein>
    <submittedName>
        <fullName evidence="1">Uncharacterized protein</fullName>
    </submittedName>
</protein>
<organism evidence="1">
    <name type="scientific">Anguilla anguilla</name>
    <name type="common">European freshwater eel</name>
    <name type="synonym">Muraena anguilla</name>
    <dbReference type="NCBI Taxonomy" id="7936"/>
    <lineage>
        <taxon>Eukaryota</taxon>
        <taxon>Metazoa</taxon>
        <taxon>Chordata</taxon>
        <taxon>Craniata</taxon>
        <taxon>Vertebrata</taxon>
        <taxon>Euteleostomi</taxon>
        <taxon>Actinopterygii</taxon>
        <taxon>Neopterygii</taxon>
        <taxon>Teleostei</taxon>
        <taxon>Anguilliformes</taxon>
        <taxon>Anguillidae</taxon>
        <taxon>Anguilla</taxon>
    </lineage>
</organism>
<sequence length="17" mass="2175">MFPLLKLQEAKRYWTLH</sequence>
<accession>A0A0E9PHE7</accession>
<reference evidence="1" key="1">
    <citation type="submission" date="2014-11" db="EMBL/GenBank/DDBJ databases">
        <authorList>
            <person name="Amaro Gonzalez C."/>
        </authorList>
    </citation>
    <scope>NUCLEOTIDE SEQUENCE</scope>
</reference>
<reference evidence="1" key="2">
    <citation type="journal article" date="2015" name="Fish Shellfish Immunol.">
        <title>Early steps in the European eel (Anguilla anguilla)-Vibrio vulnificus interaction in the gills: Role of the RtxA13 toxin.</title>
        <authorList>
            <person name="Callol A."/>
            <person name="Pajuelo D."/>
            <person name="Ebbesson L."/>
            <person name="Teles M."/>
            <person name="MacKenzie S."/>
            <person name="Amaro C."/>
        </authorList>
    </citation>
    <scope>NUCLEOTIDE SEQUENCE</scope>
</reference>
<evidence type="ECO:0000313" key="1">
    <source>
        <dbReference type="EMBL" id="JAH03248.1"/>
    </source>
</evidence>
<name>A0A0E9PHE7_ANGAN</name>
<dbReference type="EMBL" id="GBXM01105329">
    <property type="protein sequence ID" value="JAH03248.1"/>
    <property type="molecule type" value="Transcribed_RNA"/>
</dbReference>
<proteinExistence type="predicted"/>
<dbReference type="AlphaFoldDB" id="A0A0E9PHE7"/>